<dbReference type="RefSeq" id="WP_012795551.1">
    <property type="nucleotide sequence ID" value="NZ_CALJZO010000058.1"/>
</dbReference>
<proteinExistence type="predicted"/>
<dbReference type="OrthoDB" id="5189227at2"/>
<comment type="caution">
    <text evidence="3">The sequence shown here is derived from an EMBL/GenBank/DDBJ whole genome shotgun (WGS) entry which is preliminary data.</text>
</comment>
<keyword evidence="1" id="KW-0472">Membrane</keyword>
<dbReference type="Proteomes" id="UP000030848">
    <property type="component" value="Unassembled WGS sequence"/>
</dbReference>
<protein>
    <recommendedName>
        <fullName evidence="2">Low molecular weight protein antigen 6 PH domain-containing protein</fullName>
    </recommendedName>
</protein>
<sequence length="144" mass="15657">MDNSPRAWAPKPGLVGVGWVLTAVSAIALGWNITSGDRPGTLLLAVVSAAFLAASLHGTVVRPRLLADSEGVRVRTLGGTHFHPWSRLGLRLTTTRRYGRDVEALELDPTDGRLTVFGWVELGTDPHDVHEELLRLRQNPHNTG</sequence>
<keyword evidence="1" id="KW-1133">Transmembrane helix</keyword>
<organism evidence="3 4">
    <name type="scientific">Saccharomonospora viridis</name>
    <dbReference type="NCBI Taxonomy" id="1852"/>
    <lineage>
        <taxon>Bacteria</taxon>
        <taxon>Bacillati</taxon>
        <taxon>Actinomycetota</taxon>
        <taxon>Actinomycetes</taxon>
        <taxon>Pseudonocardiales</taxon>
        <taxon>Pseudonocardiaceae</taxon>
        <taxon>Saccharomonospora</taxon>
    </lineage>
</organism>
<gene>
    <name evidence="3" type="ORF">MINT15_16310</name>
</gene>
<dbReference type="Pfam" id="PF10756">
    <property type="entry name" value="bPH_6"/>
    <property type="match status" value="1"/>
</dbReference>
<dbReference type="EMBL" id="JRZE01000003">
    <property type="protein sequence ID" value="KHF44749.1"/>
    <property type="molecule type" value="Genomic_DNA"/>
</dbReference>
<evidence type="ECO:0000259" key="2">
    <source>
        <dbReference type="Pfam" id="PF10756"/>
    </source>
</evidence>
<name>A0A837DA54_9PSEU</name>
<feature type="domain" description="Low molecular weight protein antigen 6 PH" evidence="2">
    <location>
        <begin position="62"/>
        <end position="137"/>
    </location>
</feature>
<dbReference type="OMA" id="GRWDLGT"/>
<evidence type="ECO:0000313" key="4">
    <source>
        <dbReference type="Proteomes" id="UP000030848"/>
    </source>
</evidence>
<dbReference type="AlphaFoldDB" id="A0A837DA54"/>
<keyword evidence="1" id="KW-0812">Transmembrane</keyword>
<feature type="transmembrane region" description="Helical" evidence="1">
    <location>
        <begin position="40"/>
        <end position="61"/>
    </location>
</feature>
<evidence type="ECO:0000313" key="3">
    <source>
        <dbReference type="EMBL" id="KHF44749.1"/>
    </source>
</evidence>
<evidence type="ECO:0000256" key="1">
    <source>
        <dbReference type="SAM" id="Phobius"/>
    </source>
</evidence>
<dbReference type="InterPro" id="IPR019692">
    <property type="entry name" value="CFP-6_PH"/>
</dbReference>
<reference evidence="3 4" key="1">
    <citation type="submission" date="2014-10" db="EMBL/GenBank/DDBJ databases">
        <title>Genome sequence of Micropolyspora internatus JCM3315.</title>
        <authorList>
            <person name="Shin S.-K."/>
            <person name="Yi H."/>
        </authorList>
    </citation>
    <scope>NUCLEOTIDE SEQUENCE [LARGE SCALE GENOMIC DNA]</scope>
    <source>
        <strain evidence="3 4">JCM 3315</strain>
    </source>
</reference>
<accession>A0A837DA54</accession>
<feature type="transmembrane region" description="Helical" evidence="1">
    <location>
        <begin position="12"/>
        <end position="34"/>
    </location>
</feature>